<organism evidence="1 2">
    <name type="scientific">Avena sativa</name>
    <name type="common">Oat</name>
    <dbReference type="NCBI Taxonomy" id="4498"/>
    <lineage>
        <taxon>Eukaryota</taxon>
        <taxon>Viridiplantae</taxon>
        <taxon>Streptophyta</taxon>
        <taxon>Embryophyta</taxon>
        <taxon>Tracheophyta</taxon>
        <taxon>Spermatophyta</taxon>
        <taxon>Magnoliopsida</taxon>
        <taxon>Liliopsida</taxon>
        <taxon>Poales</taxon>
        <taxon>Poaceae</taxon>
        <taxon>BOP clade</taxon>
        <taxon>Pooideae</taxon>
        <taxon>Poodae</taxon>
        <taxon>Poeae</taxon>
        <taxon>Poeae Chloroplast Group 1 (Aveneae type)</taxon>
        <taxon>Aveninae</taxon>
        <taxon>Avena</taxon>
    </lineage>
</organism>
<name>A0ACD5TVV2_AVESA</name>
<protein>
    <submittedName>
        <fullName evidence="1">Uncharacterized protein</fullName>
    </submittedName>
</protein>
<sequence length="134" mass="15131">MSYYDRRGGESSIVEAFTLSPLPYPVILILGMVTLLLGVSWFFSYEDFMEEAAEQFSWILLVIPIALVLLIKWISSVDTFEGWFGFYPTERRWGGGGYQAAPSEGSSPWGVAMVVVLLLVLASYHDTFTDMWKP</sequence>
<dbReference type="EnsemblPlants" id="AVESA.00010b.r2.1DG0137180.1">
    <property type="protein sequence ID" value="AVESA.00010b.r2.1DG0137180.1.CDS.1"/>
    <property type="gene ID" value="AVESA.00010b.r2.1DG0137180"/>
</dbReference>
<keyword evidence="2" id="KW-1185">Reference proteome</keyword>
<proteinExistence type="predicted"/>
<accession>A0ACD5TVV2</accession>
<dbReference type="Proteomes" id="UP001732700">
    <property type="component" value="Chromosome 1D"/>
</dbReference>
<evidence type="ECO:0000313" key="2">
    <source>
        <dbReference type="Proteomes" id="UP001732700"/>
    </source>
</evidence>
<reference evidence="1" key="1">
    <citation type="submission" date="2021-05" db="EMBL/GenBank/DDBJ databases">
        <authorList>
            <person name="Scholz U."/>
            <person name="Mascher M."/>
            <person name="Fiebig A."/>
        </authorList>
    </citation>
    <scope>NUCLEOTIDE SEQUENCE [LARGE SCALE GENOMIC DNA]</scope>
</reference>
<evidence type="ECO:0000313" key="1">
    <source>
        <dbReference type="EnsemblPlants" id="AVESA.00010b.r2.1DG0137180.1.CDS.1"/>
    </source>
</evidence>
<reference evidence="1" key="2">
    <citation type="submission" date="2025-09" db="UniProtKB">
        <authorList>
            <consortium name="EnsemblPlants"/>
        </authorList>
    </citation>
    <scope>IDENTIFICATION</scope>
</reference>